<dbReference type="RefSeq" id="XP_018688310.1">
    <property type="nucleotide sequence ID" value="XM_018842149.1"/>
</dbReference>
<dbReference type="InterPro" id="IPR056798">
    <property type="entry name" value="ADH_Fe_C"/>
</dbReference>
<sequence length="365" mass="39072">MNHLSLGSFTYNANPARVVFGQGSIQQLPHEIRRLGFKSPLILSTPQQVSHAEDLAKILTAASIEPAGTYTNATMHTPSHITEEAMAFIQSKSADCVVSIGGGSTTGLGKAISVRTGLHHICIPTTYAGSEMTPILGETQDGRKTTRTDPKILPGTVIYDVDLTMTLPTSLSATSGVNAIAHAVEALYATNTNPIIGLLAREATMALAHSLPEIIQSPQSQRAREMAQYGAWLCGICLGSTSMGLHHKLCHTLGGSFNLPHAETHTIVLPHALSYNAPEIPIVMAQLADSLPGSEGDAINGLNILLEKLQVKRALKDYGMKEEDIDKAADIAVSNQYPNPRKVERGPIRELIRRAWAGEPARADL</sequence>
<dbReference type="InterPro" id="IPR034786">
    <property type="entry name" value="MAR"/>
</dbReference>
<dbReference type="GO" id="GO:0046872">
    <property type="term" value="F:metal ion binding"/>
    <property type="evidence" value="ECO:0007669"/>
    <property type="project" value="InterPro"/>
</dbReference>
<name>A0A178Z6Y1_9EURO</name>
<dbReference type="Gene3D" id="3.40.50.1970">
    <property type="match status" value="1"/>
</dbReference>
<evidence type="ECO:0000256" key="2">
    <source>
        <dbReference type="ARBA" id="ARBA00023027"/>
    </source>
</evidence>
<feature type="domain" description="Fe-containing alcohol dehydrogenase-like C-terminal" evidence="4">
    <location>
        <begin position="173"/>
        <end position="356"/>
    </location>
</feature>
<dbReference type="GO" id="GO:0005739">
    <property type="term" value="C:mitochondrion"/>
    <property type="evidence" value="ECO:0007669"/>
    <property type="project" value="TreeGrafter"/>
</dbReference>
<evidence type="ECO:0000313" key="6">
    <source>
        <dbReference type="Proteomes" id="UP000078343"/>
    </source>
</evidence>
<dbReference type="PANTHER" id="PTHR11496">
    <property type="entry name" value="ALCOHOL DEHYDROGENASE"/>
    <property type="match status" value="1"/>
</dbReference>
<keyword evidence="6" id="KW-1185">Reference proteome</keyword>
<evidence type="ECO:0000259" key="4">
    <source>
        <dbReference type="Pfam" id="PF25137"/>
    </source>
</evidence>
<dbReference type="InterPro" id="IPR001670">
    <property type="entry name" value="ADH_Fe/GldA"/>
</dbReference>
<dbReference type="OrthoDB" id="3360544at2759"/>
<dbReference type="InterPro" id="IPR039697">
    <property type="entry name" value="Alcohol_dehydrogenase_Fe"/>
</dbReference>
<proteinExistence type="predicted"/>
<dbReference type="AlphaFoldDB" id="A0A178Z6Y1"/>
<dbReference type="STRING" id="1367422.A0A178Z6Y1"/>
<dbReference type="PANTHER" id="PTHR11496:SF105">
    <property type="entry name" value="REDUCTASE, PUTATIVE (AFU_ORTHOLOGUE AFUA_6G07090)-RELATED"/>
    <property type="match status" value="1"/>
</dbReference>
<reference evidence="5 6" key="1">
    <citation type="submission" date="2016-04" db="EMBL/GenBank/DDBJ databases">
        <title>Draft genome of Fonsecaea erecta CBS 125763.</title>
        <authorList>
            <person name="Weiss V.A."/>
            <person name="Vicente V.A."/>
            <person name="Raittz R.T."/>
            <person name="Moreno L.F."/>
            <person name="De Souza E.M."/>
            <person name="Pedrosa F.O."/>
            <person name="Steffens M.B."/>
            <person name="Faoro H."/>
            <person name="Tadra-Sfeir M.Z."/>
            <person name="Najafzadeh M.J."/>
            <person name="Felipe M.S."/>
            <person name="Teixeira M."/>
            <person name="Sun J."/>
            <person name="Xi L."/>
            <person name="Gomes R."/>
            <person name="De Azevedo C.M."/>
            <person name="Salgado C.G."/>
            <person name="Da Silva M.B."/>
            <person name="Nascimento M.F."/>
            <person name="Queiroz-Telles F."/>
            <person name="Attili D.S."/>
            <person name="Gorbushina A."/>
        </authorList>
    </citation>
    <scope>NUCLEOTIDE SEQUENCE [LARGE SCALE GENOMIC DNA]</scope>
    <source>
        <strain evidence="5 6">CBS 125763</strain>
    </source>
</reference>
<comment type="caution">
    <text evidence="5">The sequence shown here is derived from an EMBL/GenBank/DDBJ whole genome shotgun (WGS) entry which is preliminary data.</text>
</comment>
<evidence type="ECO:0000259" key="3">
    <source>
        <dbReference type="Pfam" id="PF00465"/>
    </source>
</evidence>
<dbReference type="Gene3D" id="1.20.1090.10">
    <property type="entry name" value="Dehydroquinate synthase-like - alpha domain"/>
    <property type="match status" value="1"/>
</dbReference>
<dbReference type="EMBL" id="LVYI01000012">
    <property type="protein sequence ID" value="OAP54943.1"/>
    <property type="molecule type" value="Genomic_DNA"/>
</dbReference>
<accession>A0A178Z6Y1</accession>
<dbReference type="GO" id="GO:0004022">
    <property type="term" value="F:alcohol dehydrogenase (NAD+) activity"/>
    <property type="evidence" value="ECO:0007669"/>
    <property type="project" value="TreeGrafter"/>
</dbReference>
<dbReference type="GO" id="GO:0018506">
    <property type="term" value="F:maleylacetate reductase activity"/>
    <property type="evidence" value="ECO:0007669"/>
    <property type="project" value="InterPro"/>
</dbReference>
<dbReference type="Pfam" id="PF00465">
    <property type="entry name" value="Fe-ADH"/>
    <property type="match status" value="1"/>
</dbReference>
<dbReference type="SUPFAM" id="SSF56796">
    <property type="entry name" value="Dehydroquinate synthase-like"/>
    <property type="match status" value="1"/>
</dbReference>
<dbReference type="CDD" id="cd08177">
    <property type="entry name" value="MAR"/>
    <property type="match status" value="1"/>
</dbReference>
<dbReference type="Pfam" id="PF25137">
    <property type="entry name" value="ADH_Fe_C"/>
    <property type="match status" value="1"/>
</dbReference>
<dbReference type="Proteomes" id="UP000078343">
    <property type="component" value="Unassembled WGS sequence"/>
</dbReference>
<evidence type="ECO:0000256" key="1">
    <source>
        <dbReference type="ARBA" id="ARBA00023002"/>
    </source>
</evidence>
<keyword evidence="1" id="KW-0560">Oxidoreductase</keyword>
<evidence type="ECO:0000313" key="5">
    <source>
        <dbReference type="EMBL" id="OAP54943.1"/>
    </source>
</evidence>
<dbReference type="GeneID" id="30014811"/>
<feature type="domain" description="Alcohol dehydrogenase iron-type/glycerol dehydrogenase GldA" evidence="3">
    <location>
        <begin position="15"/>
        <end position="160"/>
    </location>
</feature>
<keyword evidence="2" id="KW-0520">NAD</keyword>
<organism evidence="5 6">
    <name type="scientific">Fonsecaea erecta</name>
    <dbReference type="NCBI Taxonomy" id="1367422"/>
    <lineage>
        <taxon>Eukaryota</taxon>
        <taxon>Fungi</taxon>
        <taxon>Dikarya</taxon>
        <taxon>Ascomycota</taxon>
        <taxon>Pezizomycotina</taxon>
        <taxon>Eurotiomycetes</taxon>
        <taxon>Chaetothyriomycetidae</taxon>
        <taxon>Chaetothyriales</taxon>
        <taxon>Herpotrichiellaceae</taxon>
        <taxon>Fonsecaea</taxon>
    </lineage>
</organism>
<protein>
    <submittedName>
        <fullName evidence="5">Uncharacterized protein</fullName>
    </submittedName>
</protein>
<gene>
    <name evidence="5" type="ORF">AYL99_10643</name>
</gene>